<accession>A0A0U1DAZ5</accession>
<name>A0A0U1DAZ5_9MYCO</name>
<dbReference type="Proteomes" id="UP000182227">
    <property type="component" value="Unassembled WGS sequence"/>
</dbReference>
<reference evidence="2 3" key="1">
    <citation type="submission" date="2015-03" db="EMBL/GenBank/DDBJ databases">
        <authorList>
            <person name="Murphy D."/>
        </authorList>
    </citation>
    <scope>NUCLEOTIDE SEQUENCE [LARGE SCALE GENOMIC DNA]</scope>
    <source>
        <strain evidence="2 3">D16</strain>
    </source>
</reference>
<feature type="region of interest" description="Disordered" evidence="1">
    <location>
        <begin position="41"/>
        <end position="63"/>
    </location>
</feature>
<evidence type="ECO:0000256" key="1">
    <source>
        <dbReference type="SAM" id="MobiDB-lite"/>
    </source>
</evidence>
<gene>
    <name evidence="2" type="ORF">BN970_02326</name>
</gene>
<sequence>MSNVFMEPDQHRLVRRVAAITAGDLTSTQISKVVDGDLGLLKNLPQSGKDKSPLWSSRSYGMS</sequence>
<organism evidence="2 3">
    <name type="scientific">Mycolicibacterium conceptionense</name>
    <dbReference type="NCBI Taxonomy" id="451644"/>
    <lineage>
        <taxon>Bacteria</taxon>
        <taxon>Bacillati</taxon>
        <taxon>Actinomycetota</taxon>
        <taxon>Actinomycetes</taxon>
        <taxon>Mycobacteriales</taxon>
        <taxon>Mycobacteriaceae</taxon>
        <taxon>Mycolicibacterium</taxon>
    </lineage>
</organism>
<dbReference type="AlphaFoldDB" id="A0A0U1DAZ5"/>
<evidence type="ECO:0000313" key="2">
    <source>
        <dbReference type="EMBL" id="CQD11512.1"/>
    </source>
</evidence>
<evidence type="ECO:0000313" key="3">
    <source>
        <dbReference type="Proteomes" id="UP000182227"/>
    </source>
</evidence>
<dbReference type="EMBL" id="CTEF01000001">
    <property type="protein sequence ID" value="CQD11512.1"/>
    <property type="molecule type" value="Genomic_DNA"/>
</dbReference>
<proteinExistence type="predicted"/>
<protein>
    <submittedName>
        <fullName evidence="2">Uncharacterized protein</fullName>
    </submittedName>
</protein>
<feature type="compositionally biased region" description="Polar residues" evidence="1">
    <location>
        <begin position="54"/>
        <end position="63"/>
    </location>
</feature>